<dbReference type="PANTHER" id="PTHR12546:SF60">
    <property type="entry name" value="MISFIRE, ISOFORM F"/>
    <property type="match status" value="1"/>
</dbReference>
<evidence type="ECO:0000256" key="4">
    <source>
        <dbReference type="ARBA" id="ARBA00022989"/>
    </source>
</evidence>
<keyword evidence="3" id="KW-0677">Repeat</keyword>
<dbReference type="EMBL" id="OU893332">
    <property type="protein sequence ID" value="CAG9782018.1"/>
    <property type="molecule type" value="Genomic_DNA"/>
</dbReference>
<dbReference type="PANTHER" id="PTHR12546">
    <property type="entry name" value="FER-1-LIKE"/>
    <property type="match status" value="1"/>
</dbReference>
<dbReference type="AlphaFoldDB" id="A0A9N9N3R8"/>
<dbReference type="Pfam" id="PF08151">
    <property type="entry name" value="FerI"/>
    <property type="match status" value="1"/>
</dbReference>
<keyword evidence="8" id="KW-1185">Reference proteome</keyword>
<evidence type="ECO:0000259" key="6">
    <source>
        <dbReference type="SMART" id="SM01202"/>
    </source>
</evidence>
<dbReference type="GO" id="GO:0007009">
    <property type="term" value="P:plasma membrane organization"/>
    <property type="evidence" value="ECO:0007669"/>
    <property type="project" value="TreeGrafter"/>
</dbReference>
<organism evidence="7 8">
    <name type="scientific">Diatraea saccharalis</name>
    <name type="common">sugarcane borer</name>
    <dbReference type="NCBI Taxonomy" id="40085"/>
    <lineage>
        <taxon>Eukaryota</taxon>
        <taxon>Metazoa</taxon>
        <taxon>Ecdysozoa</taxon>
        <taxon>Arthropoda</taxon>
        <taxon>Hexapoda</taxon>
        <taxon>Insecta</taxon>
        <taxon>Pterygota</taxon>
        <taxon>Neoptera</taxon>
        <taxon>Endopterygota</taxon>
        <taxon>Lepidoptera</taxon>
        <taxon>Glossata</taxon>
        <taxon>Ditrysia</taxon>
        <taxon>Pyraloidea</taxon>
        <taxon>Crambidae</taxon>
        <taxon>Crambinae</taxon>
        <taxon>Diatraea</taxon>
    </lineage>
</organism>
<sequence length="133" mass="14359">MLGSFKLDVATVWSQPDRQFYHKWALLTDPDDVAAGAKGYLKCDISVIGKGDTIKIPPKSEKDEDDIEAVQKGASDFMFDKPVAGLSGMQKGASDFMVDEPVAGSSGMQKGASDFMFDEPVAGPSDMQKVLMF</sequence>
<dbReference type="InterPro" id="IPR012968">
    <property type="entry name" value="FerIin_dom"/>
</dbReference>
<dbReference type="Proteomes" id="UP001153714">
    <property type="component" value="Chromosome 1"/>
</dbReference>
<dbReference type="GO" id="GO:0016020">
    <property type="term" value="C:membrane"/>
    <property type="evidence" value="ECO:0007669"/>
    <property type="project" value="UniProtKB-SubCell"/>
</dbReference>
<evidence type="ECO:0000256" key="2">
    <source>
        <dbReference type="ARBA" id="ARBA00022692"/>
    </source>
</evidence>
<dbReference type="SMART" id="SM01202">
    <property type="entry name" value="FerI"/>
    <property type="match status" value="1"/>
</dbReference>
<accession>A0A9N9N3R8</accession>
<protein>
    <recommendedName>
        <fullName evidence="6">FerIin domain-containing protein</fullName>
    </recommendedName>
</protein>
<dbReference type="InterPro" id="IPR037721">
    <property type="entry name" value="Ferlin"/>
</dbReference>
<feature type="domain" description="FerIin" evidence="6">
    <location>
        <begin position="7"/>
        <end position="74"/>
    </location>
</feature>
<keyword evidence="5" id="KW-0472">Membrane</keyword>
<dbReference type="OrthoDB" id="10059618at2759"/>
<gene>
    <name evidence="7" type="ORF">DIATSA_LOCUS317</name>
</gene>
<evidence type="ECO:0000313" key="7">
    <source>
        <dbReference type="EMBL" id="CAG9782018.1"/>
    </source>
</evidence>
<evidence type="ECO:0000313" key="8">
    <source>
        <dbReference type="Proteomes" id="UP001153714"/>
    </source>
</evidence>
<keyword evidence="2" id="KW-0812">Transmembrane</keyword>
<proteinExistence type="predicted"/>
<keyword evidence="4" id="KW-1133">Transmembrane helix</keyword>
<evidence type="ECO:0000256" key="5">
    <source>
        <dbReference type="ARBA" id="ARBA00023136"/>
    </source>
</evidence>
<comment type="subcellular location">
    <subcellularLocation>
        <location evidence="1">Membrane</location>
    </subcellularLocation>
</comment>
<name>A0A9N9N3R8_9NEOP</name>
<evidence type="ECO:0000256" key="3">
    <source>
        <dbReference type="ARBA" id="ARBA00022737"/>
    </source>
</evidence>
<reference evidence="7" key="1">
    <citation type="submission" date="2021-12" db="EMBL/GenBank/DDBJ databases">
        <authorList>
            <person name="King R."/>
        </authorList>
    </citation>
    <scope>NUCLEOTIDE SEQUENCE</scope>
</reference>
<reference evidence="7" key="2">
    <citation type="submission" date="2022-10" db="EMBL/GenBank/DDBJ databases">
        <authorList>
            <consortium name="ENA_rothamsted_submissions"/>
            <consortium name="culmorum"/>
            <person name="King R."/>
        </authorList>
    </citation>
    <scope>NUCLEOTIDE SEQUENCE</scope>
</reference>
<evidence type="ECO:0000256" key="1">
    <source>
        <dbReference type="ARBA" id="ARBA00004370"/>
    </source>
</evidence>